<feature type="domain" description="Protein kinase" evidence="10">
    <location>
        <begin position="29"/>
        <end position="315"/>
    </location>
</feature>
<keyword evidence="9" id="KW-0812">Transmembrane</keyword>
<evidence type="ECO:0000256" key="2">
    <source>
        <dbReference type="ARBA" id="ARBA00022679"/>
    </source>
</evidence>
<dbReference type="OrthoDB" id="500858at2"/>
<dbReference type="PROSITE" id="PS00678">
    <property type="entry name" value="WD_REPEATS_1"/>
    <property type="match status" value="1"/>
</dbReference>
<dbReference type="PROSITE" id="PS50294">
    <property type="entry name" value="WD_REPEATS_REGION"/>
    <property type="match status" value="1"/>
</dbReference>
<reference evidence="11 12" key="1">
    <citation type="submission" date="2019-02" db="EMBL/GenBank/DDBJ databases">
        <title>Deep-cultivation of Planctomycetes and their phenomic and genomic characterization uncovers novel biology.</title>
        <authorList>
            <person name="Wiegand S."/>
            <person name="Jogler M."/>
            <person name="Boedeker C."/>
            <person name="Pinto D."/>
            <person name="Vollmers J."/>
            <person name="Rivas-Marin E."/>
            <person name="Kohn T."/>
            <person name="Peeters S.H."/>
            <person name="Heuer A."/>
            <person name="Rast P."/>
            <person name="Oberbeckmann S."/>
            <person name="Bunk B."/>
            <person name="Jeske O."/>
            <person name="Meyerdierks A."/>
            <person name="Storesund J.E."/>
            <person name="Kallscheuer N."/>
            <person name="Luecker S."/>
            <person name="Lage O.M."/>
            <person name="Pohl T."/>
            <person name="Merkel B.J."/>
            <person name="Hornburger P."/>
            <person name="Mueller R.-W."/>
            <person name="Bruemmer F."/>
            <person name="Labrenz M."/>
            <person name="Spormann A.M."/>
            <person name="Op den Camp H."/>
            <person name="Overmann J."/>
            <person name="Amann R."/>
            <person name="Jetten M.S.M."/>
            <person name="Mascher T."/>
            <person name="Medema M.H."/>
            <person name="Devos D.P."/>
            <person name="Kaster A.-K."/>
            <person name="Ovreas L."/>
            <person name="Rohde M."/>
            <person name="Galperin M.Y."/>
            <person name="Jogler C."/>
        </authorList>
    </citation>
    <scope>NUCLEOTIDE SEQUENCE [LARGE SCALE GENOMIC DNA]</scope>
    <source>
        <strain evidence="11 12">FF011L</strain>
    </source>
</reference>
<dbReference type="SMART" id="SM00320">
    <property type="entry name" value="WD40"/>
    <property type="match status" value="5"/>
</dbReference>
<evidence type="ECO:0000256" key="6">
    <source>
        <dbReference type="ARBA" id="ARBA00022840"/>
    </source>
</evidence>
<dbReference type="PROSITE" id="PS50082">
    <property type="entry name" value="WD_REPEATS_2"/>
    <property type="match status" value="2"/>
</dbReference>
<feature type="repeat" description="WD" evidence="7">
    <location>
        <begin position="724"/>
        <end position="757"/>
    </location>
</feature>
<dbReference type="Proteomes" id="UP000320672">
    <property type="component" value="Chromosome"/>
</dbReference>
<keyword evidence="4 8" id="KW-0547">Nucleotide-binding</keyword>
<dbReference type="CDD" id="cd14014">
    <property type="entry name" value="STKc_PknB_like"/>
    <property type="match status" value="1"/>
</dbReference>
<dbReference type="EMBL" id="CP036262">
    <property type="protein sequence ID" value="QDS96590.1"/>
    <property type="molecule type" value="Genomic_DNA"/>
</dbReference>
<dbReference type="InterPro" id="IPR008271">
    <property type="entry name" value="Ser/Thr_kinase_AS"/>
</dbReference>
<keyword evidence="3" id="KW-0677">Repeat</keyword>
<keyword evidence="9" id="KW-0472">Membrane</keyword>
<keyword evidence="9" id="KW-1133">Transmembrane helix</keyword>
<keyword evidence="5 11" id="KW-0418">Kinase</keyword>
<evidence type="ECO:0000313" key="12">
    <source>
        <dbReference type="Proteomes" id="UP000320672"/>
    </source>
</evidence>
<evidence type="ECO:0000256" key="7">
    <source>
        <dbReference type="PROSITE-ProRule" id="PRU00221"/>
    </source>
</evidence>
<dbReference type="AlphaFoldDB" id="A0A517MNZ0"/>
<feature type="repeat" description="WD" evidence="7">
    <location>
        <begin position="978"/>
        <end position="1019"/>
    </location>
</feature>
<dbReference type="InterPro" id="IPR000719">
    <property type="entry name" value="Prot_kinase_dom"/>
</dbReference>
<proteinExistence type="predicted"/>
<dbReference type="Gene3D" id="3.30.200.20">
    <property type="entry name" value="Phosphorylase Kinase, domain 1"/>
    <property type="match status" value="1"/>
</dbReference>
<gene>
    <name evidence="11" type="primary">prkC_17</name>
    <name evidence="11" type="ORF">FF011L_54020</name>
</gene>
<dbReference type="GO" id="GO:0004674">
    <property type="term" value="F:protein serine/threonine kinase activity"/>
    <property type="evidence" value="ECO:0007669"/>
    <property type="project" value="UniProtKB-EC"/>
</dbReference>
<dbReference type="SUPFAM" id="SSF50998">
    <property type="entry name" value="Quinoprotein alcohol dehydrogenase-like"/>
    <property type="match status" value="1"/>
</dbReference>
<dbReference type="SUPFAM" id="SSF56112">
    <property type="entry name" value="Protein kinase-like (PK-like)"/>
    <property type="match status" value="1"/>
</dbReference>
<evidence type="ECO:0000259" key="10">
    <source>
        <dbReference type="PROSITE" id="PS50011"/>
    </source>
</evidence>
<evidence type="ECO:0000313" key="11">
    <source>
        <dbReference type="EMBL" id="QDS96590.1"/>
    </source>
</evidence>
<evidence type="ECO:0000256" key="9">
    <source>
        <dbReference type="SAM" id="Phobius"/>
    </source>
</evidence>
<dbReference type="GO" id="GO:0005524">
    <property type="term" value="F:ATP binding"/>
    <property type="evidence" value="ECO:0007669"/>
    <property type="project" value="UniProtKB-UniRule"/>
</dbReference>
<keyword evidence="6 8" id="KW-0067">ATP-binding</keyword>
<evidence type="ECO:0000256" key="5">
    <source>
        <dbReference type="ARBA" id="ARBA00022777"/>
    </source>
</evidence>
<dbReference type="InterPro" id="IPR017441">
    <property type="entry name" value="Protein_kinase_ATP_BS"/>
</dbReference>
<dbReference type="Pfam" id="PF00400">
    <property type="entry name" value="WD40"/>
    <property type="match status" value="3"/>
</dbReference>
<keyword evidence="12" id="KW-1185">Reference proteome</keyword>
<sequence length="1081" mass="119238">MEHLPDDLTRADDGFSEDLFSSLTEFGSYRIVQFLGRGGMGEVYHAEDVSTNRSVALKLLRHRYSGQRRFLQRFQREAQAVQVLQHEHIVPLFESGEEQGIPYLAMQLIEGKTLAEHITQIKSQPACTTVHDSPETGAAGSESNLEGEAFSYVEIAKSIADIAEAVHAAHVGKIVHRDIKPSNLMLDRCGKLWLTDFGLASVGDEQTAITMTGDLLGTPAYMSPEQAGGSLTEVSRYTDVYSLGATLYEWATLQKPFSGNREQILFNVAQGNLALPSKVRPDIPRPLEAIICKAMSLLPEGRYLTAEDFAKDLRLFAAGRTVSARLPGWTARLYRWSERNPLVALASLLGVAATVIAVLVMQAVYSGSLVAVNSRLEDSNKSLVVANKRLEVREQQLSQQLFVSDMSVAFKAYASHNFPTVQQLLQQHRPDPLEHGAQHFAWGLLRRLTTAPESTLLCQHDGVAAEVAVSTDGQLAVSVGHDGFVYVIDLEDRRVLHKHEVGTALDGIAISPDKKWFLTGNRSLTGFNGVSRRDMQTGETIVALLGHANTIEATAVSPDGEWFATADRYRDVQVHNSEGRFVHRETTESRNESLIFLKDKRSLALLNREDHRNEIRVWDFVDKRYQQVKLQFTPNTFGSSLPLNSAGDLRLAASGEHQVAVVDWPSGRTVARQPKVGARVRCIDISADGTLAFAGTDDGLVYVWETEQVDSQGNFAEPLLFQASLGQVTGIRAIANPDSNTQFLTTSEDGRVQLWDVARSFPMRPSGEGMPYVSTAVAGMHVSSPGASKIFLRLENGTIASYEGGSDSIQKIIELPLDGYGNIVVSEDEKTLVVASGTDLCVVNVPAGEVVHRLPLVDKDKYCRGLLFFSERLFALFNDHFLVYDTKDYTQEDEVWLPENDANQILTFPDAESFLIMCRAKIYRWDGKKLSLFEQAATGAEEYVKIAFDSAGKQMATTLSNRTVRIRSLDGSKPAVLMRGHQRTVNACLFLDDGATLVTTSSDLTIRFWDVATGRELGVLDCPRSSPDFLHYFAASNMLMSMFDDAPFKIWPANKIEAESADYLSIGSPKGNAEEQVVAAR</sequence>
<dbReference type="SUPFAM" id="SSF50969">
    <property type="entry name" value="YVTN repeat-like/Quinoprotein amine dehydrogenase"/>
    <property type="match status" value="1"/>
</dbReference>
<organism evidence="11 12">
    <name type="scientific">Roseimaritima multifibrata</name>
    <dbReference type="NCBI Taxonomy" id="1930274"/>
    <lineage>
        <taxon>Bacteria</taxon>
        <taxon>Pseudomonadati</taxon>
        <taxon>Planctomycetota</taxon>
        <taxon>Planctomycetia</taxon>
        <taxon>Pirellulales</taxon>
        <taxon>Pirellulaceae</taxon>
        <taxon>Roseimaritima</taxon>
    </lineage>
</organism>
<dbReference type="InterPro" id="IPR011047">
    <property type="entry name" value="Quinoprotein_ADH-like_sf"/>
</dbReference>
<dbReference type="Pfam" id="PF00069">
    <property type="entry name" value="Pkinase"/>
    <property type="match status" value="1"/>
</dbReference>
<name>A0A517MNZ0_9BACT</name>
<accession>A0A517MNZ0</accession>
<protein>
    <submittedName>
        <fullName evidence="11">Serine/threonine-protein kinase PrkC</fullName>
        <ecNumber evidence="11">2.7.11.1</ecNumber>
    </submittedName>
</protein>
<dbReference type="SMART" id="SM00220">
    <property type="entry name" value="S_TKc"/>
    <property type="match status" value="1"/>
</dbReference>
<dbReference type="PROSITE" id="PS00108">
    <property type="entry name" value="PROTEIN_KINASE_ST"/>
    <property type="match status" value="1"/>
</dbReference>
<evidence type="ECO:0000256" key="4">
    <source>
        <dbReference type="ARBA" id="ARBA00022741"/>
    </source>
</evidence>
<dbReference type="EC" id="2.7.11.1" evidence="11"/>
<dbReference type="Gene3D" id="1.10.510.10">
    <property type="entry name" value="Transferase(Phosphotransferase) domain 1"/>
    <property type="match status" value="1"/>
</dbReference>
<dbReference type="Gene3D" id="2.130.10.10">
    <property type="entry name" value="YVTN repeat-like/Quinoprotein amine dehydrogenase"/>
    <property type="match status" value="4"/>
</dbReference>
<dbReference type="InterPro" id="IPR019775">
    <property type="entry name" value="WD40_repeat_CS"/>
</dbReference>
<dbReference type="InterPro" id="IPR011044">
    <property type="entry name" value="Quino_amine_DH_bsu"/>
</dbReference>
<dbReference type="RefSeq" id="WP_145354710.1">
    <property type="nucleotide sequence ID" value="NZ_CP036262.1"/>
</dbReference>
<dbReference type="PANTHER" id="PTHR43289:SF6">
    <property type="entry name" value="SERINE_THREONINE-PROTEIN KINASE NEKL-3"/>
    <property type="match status" value="1"/>
</dbReference>
<dbReference type="PROSITE" id="PS50011">
    <property type="entry name" value="PROTEIN_KINASE_DOM"/>
    <property type="match status" value="1"/>
</dbReference>
<dbReference type="InterPro" id="IPR011009">
    <property type="entry name" value="Kinase-like_dom_sf"/>
</dbReference>
<evidence type="ECO:0000256" key="8">
    <source>
        <dbReference type="PROSITE-ProRule" id="PRU10141"/>
    </source>
</evidence>
<keyword evidence="2 11" id="KW-0808">Transferase</keyword>
<evidence type="ECO:0000256" key="1">
    <source>
        <dbReference type="ARBA" id="ARBA00022574"/>
    </source>
</evidence>
<keyword evidence="1 7" id="KW-0853">WD repeat</keyword>
<feature type="transmembrane region" description="Helical" evidence="9">
    <location>
        <begin position="342"/>
        <end position="365"/>
    </location>
</feature>
<dbReference type="KEGG" id="rml:FF011L_54020"/>
<dbReference type="InterPro" id="IPR015943">
    <property type="entry name" value="WD40/YVTN_repeat-like_dom_sf"/>
</dbReference>
<dbReference type="PROSITE" id="PS00107">
    <property type="entry name" value="PROTEIN_KINASE_ATP"/>
    <property type="match status" value="1"/>
</dbReference>
<feature type="binding site" evidence="8">
    <location>
        <position position="58"/>
    </location>
    <ligand>
        <name>ATP</name>
        <dbReference type="ChEBI" id="CHEBI:30616"/>
    </ligand>
</feature>
<dbReference type="PANTHER" id="PTHR43289">
    <property type="entry name" value="MITOGEN-ACTIVATED PROTEIN KINASE KINASE KINASE 20-RELATED"/>
    <property type="match status" value="1"/>
</dbReference>
<dbReference type="InterPro" id="IPR001680">
    <property type="entry name" value="WD40_rpt"/>
</dbReference>
<evidence type="ECO:0000256" key="3">
    <source>
        <dbReference type="ARBA" id="ARBA00022737"/>
    </source>
</evidence>